<dbReference type="Proteomes" id="UP001552299">
    <property type="component" value="Unassembled WGS sequence"/>
</dbReference>
<feature type="region of interest" description="Disordered" evidence="1">
    <location>
        <begin position="1"/>
        <end position="56"/>
    </location>
</feature>
<feature type="compositionally biased region" description="Low complexity" evidence="1">
    <location>
        <begin position="16"/>
        <end position="25"/>
    </location>
</feature>
<comment type="caution">
    <text evidence="2">The sequence shown here is derived from an EMBL/GenBank/DDBJ whole genome shotgun (WGS) entry which is preliminary data.</text>
</comment>
<name>A0ABD0ULR2_DENTH</name>
<gene>
    <name evidence="2" type="ORF">M5K25_017168</name>
</gene>
<dbReference type="AlphaFoldDB" id="A0ABD0ULR2"/>
<evidence type="ECO:0000256" key="1">
    <source>
        <dbReference type="SAM" id="MobiDB-lite"/>
    </source>
</evidence>
<evidence type="ECO:0000313" key="2">
    <source>
        <dbReference type="EMBL" id="KAL0913690.1"/>
    </source>
</evidence>
<evidence type="ECO:0000313" key="3">
    <source>
        <dbReference type="Proteomes" id="UP001552299"/>
    </source>
</evidence>
<reference evidence="2 3" key="1">
    <citation type="journal article" date="2024" name="Plant Biotechnol. J.">
        <title>Dendrobium thyrsiflorum genome and its molecular insights into genes involved in important horticultural traits.</title>
        <authorList>
            <person name="Chen B."/>
            <person name="Wang J.Y."/>
            <person name="Zheng P.J."/>
            <person name="Li K.L."/>
            <person name="Liang Y.M."/>
            <person name="Chen X.F."/>
            <person name="Zhang C."/>
            <person name="Zhao X."/>
            <person name="He X."/>
            <person name="Zhang G.Q."/>
            <person name="Liu Z.J."/>
            <person name="Xu Q."/>
        </authorList>
    </citation>
    <scope>NUCLEOTIDE SEQUENCE [LARGE SCALE GENOMIC DNA]</scope>
    <source>
        <strain evidence="2">GZMU011</strain>
    </source>
</reference>
<accession>A0ABD0ULR2</accession>
<dbReference type="EMBL" id="JANQDX010000013">
    <property type="protein sequence ID" value="KAL0913690.1"/>
    <property type="molecule type" value="Genomic_DNA"/>
</dbReference>
<protein>
    <submittedName>
        <fullName evidence="2">Uncharacterized protein</fullName>
    </submittedName>
</protein>
<sequence>MKNPNKFRGQLPTVTSPPSRRAMSPRSKRDREVRRRPNPLSPNLGLEEEPRDLPLHPSHIGPLLSLNRHASQSNPHQVLHHLNRKRILQSSIHPLANPHPPPFHQIRLRRRLRPFFLQSRFPEHIPSHLNQRSTLILLAYRIEL</sequence>
<proteinExistence type="predicted"/>
<keyword evidence="3" id="KW-1185">Reference proteome</keyword>
<organism evidence="2 3">
    <name type="scientific">Dendrobium thyrsiflorum</name>
    <name type="common">Pinecone-like raceme dendrobium</name>
    <name type="synonym">Orchid</name>
    <dbReference type="NCBI Taxonomy" id="117978"/>
    <lineage>
        <taxon>Eukaryota</taxon>
        <taxon>Viridiplantae</taxon>
        <taxon>Streptophyta</taxon>
        <taxon>Embryophyta</taxon>
        <taxon>Tracheophyta</taxon>
        <taxon>Spermatophyta</taxon>
        <taxon>Magnoliopsida</taxon>
        <taxon>Liliopsida</taxon>
        <taxon>Asparagales</taxon>
        <taxon>Orchidaceae</taxon>
        <taxon>Epidendroideae</taxon>
        <taxon>Malaxideae</taxon>
        <taxon>Dendrobiinae</taxon>
        <taxon>Dendrobium</taxon>
    </lineage>
</organism>